<dbReference type="RefSeq" id="WP_096333226.1">
    <property type="nucleotide sequence ID" value="NZ_FOMX01000002.1"/>
</dbReference>
<evidence type="ECO:0000256" key="1">
    <source>
        <dbReference type="SAM" id="Phobius"/>
    </source>
</evidence>
<dbReference type="Proteomes" id="UP000199400">
    <property type="component" value="Unassembled WGS sequence"/>
</dbReference>
<evidence type="ECO:0000313" key="2">
    <source>
        <dbReference type="EMBL" id="SFD47552.1"/>
    </source>
</evidence>
<keyword evidence="1" id="KW-0472">Membrane</keyword>
<keyword evidence="1" id="KW-0812">Transmembrane</keyword>
<dbReference type="InterPro" id="IPR034804">
    <property type="entry name" value="SQR/QFR_C/D"/>
</dbReference>
<dbReference type="InterPro" id="IPR011138">
    <property type="entry name" value="Cytochrome_b-558"/>
</dbReference>
<feature type="transmembrane region" description="Helical" evidence="1">
    <location>
        <begin position="111"/>
        <end position="131"/>
    </location>
</feature>
<dbReference type="AlphaFoldDB" id="A0A1I1SML3"/>
<feature type="transmembrane region" description="Helical" evidence="1">
    <location>
        <begin position="65"/>
        <end position="85"/>
    </location>
</feature>
<protein>
    <submittedName>
        <fullName evidence="2">Succinate dehydrogenase subunit C</fullName>
    </submittedName>
</protein>
<dbReference type="GO" id="GO:0016020">
    <property type="term" value="C:membrane"/>
    <property type="evidence" value="ECO:0007669"/>
    <property type="project" value="InterPro"/>
</dbReference>
<dbReference type="STRING" id="54.SAMN02745121_00131"/>
<reference evidence="3" key="1">
    <citation type="submission" date="2016-10" db="EMBL/GenBank/DDBJ databases">
        <authorList>
            <person name="Varghese N."/>
            <person name="Submissions S."/>
        </authorList>
    </citation>
    <scope>NUCLEOTIDE SEQUENCE [LARGE SCALE GENOMIC DNA]</scope>
    <source>
        <strain evidence="3">ATCC 25963</strain>
    </source>
</reference>
<sequence length="257" mass="27890">MTDAKRPGRLSTLARSTIGAKIVMAITGVILVGFLVVHMLGNLQIYLGPDTMNHYAQTLKGTPALLWGVRAVLLASLVLHVLAALRLKKLNTAARPQAYAVPRRYRVTSTAARFMLLSGAVVLAFIVYHLLHFTVGVTNPADFNLHEVLDVATQTWVRNDNEQLIAKLPPEMVRHDVYSMFVRGFMNPLVAGAYIVAQLLLAMHLSHAVASMLHTLGLSKGTAARQRNINIGRAIAAVIVLGNLSFPIAVQAGLVHL</sequence>
<keyword evidence="1" id="KW-1133">Transmembrane helix</keyword>
<dbReference type="NCBIfam" id="TIGR02046">
    <property type="entry name" value="sdhC_b558_fam"/>
    <property type="match status" value="1"/>
</dbReference>
<feature type="transmembrane region" description="Helical" evidence="1">
    <location>
        <begin position="21"/>
        <end position="45"/>
    </location>
</feature>
<keyword evidence="3" id="KW-1185">Reference proteome</keyword>
<dbReference type="CDD" id="cd03498">
    <property type="entry name" value="SQR_TypeB_2_TM"/>
    <property type="match status" value="1"/>
</dbReference>
<dbReference type="EMBL" id="FOMX01000002">
    <property type="protein sequence ID" value="SFD47552.1"/>
    <property type="molecule type" value="Genomic_DNA"/>
</dbReference>
<organism evidence="2 3">
    <name type="scientific">Nannocystis exedens</name>
    <dbReference type="NCBI Taxonomy" id="54"/>
    <lineage>
        <taxon>Bacteria</taxon>
        <taxon>Pseudomonadati</taxon>
        <taxon>Myxococcota</taxon>
        <taxon>Polyangia</taxon>
        <taxon>Nannocystales</taxon>
        <taxon>Nannocystaceae</taxon>
        <taxon>Nannocystis</taxon>
    </lineage>
</organism>
<gene>
    <name evidence="2" type="ORF">SAMN02745121_00131</name>
</gene>
<name>A0A1I1SML3_9BACT</name>
<accession>A0A1I1SML3</accession>
<proteinExistence type="predicted"/>
<dbReference type="OrthoDB" id="9802842at2"/>
<dbReference type="SUPFAM" id="SSF81343">
    <property type="entry name" value="Fumarate reductase respiratory complex transmembrane subunits"/>
    <property type="match status" value="1"/>
</dbReference>
<feature type="transmembrane region" description="Helical" evidence="1">
    <location>
        <begin position="189"/>
        <end position="213"/>
    </location>
</feature>
<feature type="transmembrane region" description="Helical" evidence="1">
    <location>
        <begin position="234"/>
        <end position="254"/>
    </location>
</feature>
<evidence type="ECO:0000313" key="3">
    <source>
        <dbReference type="Proteomes" id="UP000199400"/>
    </source>
</evidence>
<dbReference type="Gene3D" id="1.20.1300.10">
    <property type="entry name" value="Fumarate reductase/succinate dehydrogenase, transmembrane subunit"/>
    <property type="match status" value="1"/>
</dbReference>